<feature type="region of interest" description="Disordered" evidence="1">
    <location>
        <begin position="55"/>
        <end position="153"/>
    </location>
</feature>
<keyword evidence="3" id="KW-1185">Reference proteome</keyword>
<evidence type="ECO:0000313" key="2">
    <source>
        <dbReference type="EMBL" id="EYC31358.1"/>
    </source>
</evidence>
<proteinExistence type="predicted"/>
<organism evidence="2 3">
    <name type="scientific">Ancylostoma ceylanicum</name>
    <dbReference type="NCBI Taxonomy" id="53326"/>
    <lineage>
        <taxon>Eukaryota</taxon>
        <taxon>Metazoa</taxon>
        <taxon>Ecdysozoa</taxon>
        <taxon>Nematoda</taxon>
        <taxon>Chromadorea</taxon>
        <taxon>Rhabditida</taxon>
        <taxon>Rhabditina</taxon>
        <taxon>Rhabditomorpha</taxon>
        <taxon>Strongyloidea</taxon>
        <taxon>Ancylostomatidae</taxon>
        <taxon>Ancylostomatinae</taxon>
        <taxon>Ancylostoma</taxon>
    </lineage>
</organism>
<dbReference type="EMBL" id="JARK01001340">
    <property type="protein sequence ID" value="EYC31358.1"/>
    <property type="molecule type" value="Genomic_DNA"/>
</dbReference>
<accession>A0A016VX56</accession>
<feature type="compositionally biased region" description="Low complexity" evidence="1">
    <location>
        <begin position="92"/>
        <end position="128"/>
    </location>
</feature>
<dbReference type="Proteomes" id="UP000024635">
    <property type="component" value="Unassembled WGS sequence"/>
</dbReference>
<evidence type="ECO:0000313" key="3">
    <source>
        <dbReference type="Proteomes" id="UP000024635"/>
    </source>
</evidence>
<comment type="caution">
    <text evidence="2">The sequence shown here is derived from an EMBL/GenBank/DDBJ whole genome shotgun (WGS) entry which is preliminary data.</text>
</comment>
<feature type="compositionally biased region" description="Basic and acidic residues" evidence="1">
    <location>
        <begin position="61"/>
        <end position="72"/>
    </location>
</feature>
<protein>
    <submittedName>
        <fullName evidence="2">Uncharacterized protein</fullName>
    </submittedName>
</protein>
<gene>
    <name evidence="2" type="primary">Acey_s0004.g2114</name>
    <name evidence="2" type="ORF">Y032_0004g2114</name>
</gene>
<reference evidence="3" key="1">
    <citation type="journal article" date="2015" name="Nat. Genet.">
        <title>The genome and transcriptome of the zoonotic hookworm Ancylostoma ceylanicum identify infection-specific gene families.</title>
        <authorList>
            <person name="Schwarz E.M."/>
            <person name="Hu Y."/>
            <person name="Antoshechkin I."/>
            <person name="Miller M.M."/>
            <person name="Sternberg P.W."/>
            <person name="Aroian R.V."/>
        </authorList>
    </citation>
    <scope>NUCLEOTIDE SEQUENCE</scope>
    <source>
        <strain evidence="3">HY135</strain>
    </source>
</reference>
<evidence type="ECO:0000256" key="1">
    <source>
        <dbReference type="SAM" id="MobiDB-lite"/>
    </source>
</evidence>
<sequence length="153" mass="17016">MYSTLEPTQGQIKWCKVRVLRPKSKQSVCPILILPFPKASRLDWNSAEVTRMYRKAPAGSSDKHARQLREMFRVFQRTKTHKSAEEADLSKSDPGSSSASASSGVVKVRTRPSPVSPSLSTSESQPSRSTRKSENRPVEGVSVVWINSSKLQD</sequence>
<name>A0A016VX56_9BILA</name>
<feature type="compositionally biased region" description="Basic and acidic residues" evidence="1">
    <location>
        <begin position="82"/>
        <end position="91"/>
    </location>
</feature>
<dbReference type="AlphaFoldDB" id="A0A016VX56"/>